<evidence type="ECO:0000313" key="5">
    <source>
        <dbReference type="Proteomes" id="UP001140172"/>
    </source>
</evidence>
<dbReference type="InterPro" id="IPR020904">
    <property type="entry name" value="Sc_DH/Rdtase_CS"/>
</dbReference>
<dbReference type="PANTHER" id="PTHR44169">
    <property type="entry name" value="NADPH-DEPENDENT 1-ACYLDIHYDROXYACETONE PHOSPHATE REDUCTASE"/>
    <property type="match status" value="1"/>
</dbReference>
<dbReference type="SUPFAM" id="SSF51735">
    <property type="entry name" value="NAD(P)-binding Rossmann-fold domains"/>
    <property type="match status" value="2"/>
</dbReference>
<dbReference type="GO" id="GO:0005783">
    <property type="term" value="C:endoplasmic reticulum"/>
    <property type="evidence" value="ECO:0007669"/>
    <property type="project" value="TreeGrafter"/>
</dbReference>
<keyword evidence="2" id="KW-0521">NADP</keyword>
<dbReference type="InterPro" id="IPR002347">
    <property type="entry name" value="SDR_fam"/>
</dbReference>
<dbReference type="InterPro" id="IPR036291">
    <property type="entry name" value="NAD(P)-bd_dom_sf"/>
</dbReference>
<name>A0A9W8LJS3_9FUNG</name>
<dbReference type="OrthoDB" id="2102561at2759"/>
<comment type="similarity">
    <text evidence="1">Belongs to the short-chain dehydrogenases/reductases (SDR) family.</text>
</comment>
<keyword evidence="3 4" id="KW-0560">Oxidoreductase</keyword>
<dbReference type="PANTHER" id="PTHR44169:SF6">
    <property type="entry name" value="NADPH-DEPENDENT 1-ACYLDIHYDROXYACETONE PHOSPHATE REDUCTASE"/>
    <property type="match status" value="1"/>
</dbReference>
<organism evidence="4 5">
    <name type="scientific">Coemansia interrupta</name>
    <dbReference type="NCBI Taxonomy" id="1126814"/>
    <lineage>
        <taxon>Eukaryota</taxon>
        <taxon>Fungi</taxon>
        <taxon>Fungi incertae sedis</taxon>
        <taxon>Zoopagomycota</taxon>
        <taxon>Kickxellomycotina</taxon>
        <taxon>Kickxellomycetes</taxon>
        <taxon>Kickxellales</taxon>
        <taxon>Kickxellaceae</taxon>
        <taxon>Coemansia</taxon>
    </lineage>
</organism>
<dbReference type="Gene3D" id="3.40.50.720">
    <property type="entry name" value="NAD(P)-binding Rossmann-like Domain"/>
    <property type="match status" value="2"/>
</dbReference>
<comment type="caution">
    <text evidence="4">The sequence shown here is derived from an EMBL/GenBank/DDBJ whole genome shotgun (WGS) entry which is preliminary data.</text>
</comment>
<gene>
    <name evidence="4" type="primary">AYR1</name>
    <name evidence="4" type="ORF">GGI15_002623</name>
</gene>
<evidence type="ECO:0000256" key="2">
    <source>
        <dbReference type="ARBA" id="ARBA00022857"/>
    </source>
</evidence>
<evidence type="ECO:0000256" key="1">
    <source>
        <dbReference type="ARBA" id="ARBA00006484"/>
    </source>
</evidence>
<dbReference type="PRINTS" id="PR00081">
    <property type="entry name" value="GDHRDH"/>
</dbReference>
<reference evidence="4" key="1">
    <citation type="submission" date="2022-07" db="EMBL/GenBank/DDBJ databases">
        <title>Phylogenomic reconstructions and comparative analyses of Kickxellomycotina fungi.</title>
        <authorList>
            <person name="Reynolds N.K."/>
            <person name="Stajich J.E."/>
            <person name="Barry K."/>
            <person name="Grigoriev I.V."/>
            <person name="Crous P."/>
            <person name="Smith M.E."/>
        </authorList>
    </citation>
    <scope>NUCLEOTIDE SEQUENCE</scope>
    <source>
        <strain evidence="4">BCRC 34489</strain>
    </source>
</reference>
<keyword evidence="5" id="KW-1185">Reference proteome</keyword>
<dbReference type="GO" id="GO:0000140">
    <property type="term" value="F:acylglycerone-phosphate reductase (NADP+) activity"/>
    <property type="evidence" value="ECO:0007669"/>
    <property type="project" value="UniProtKB-EC"/>
</dbReference>
<evidence type="ECO:0000256" key="3">
    <source>
        <dbReference type="ARBA" id="ARBA00023002"/>
    </source>
</evidence>
<proteinExistence type="inferred from homology"/>
<dbReference type="PRINTS" id="PR00080">
    <property type="entry name" value="SDRFAMILY"/>
</dbReference>
<evidence type="ECO:0000313" key="4">
    <source>
        <dbReference type="EMBL" id="KAJ2783336.1"/>
    </source>
</evidence>
<dbReference type="CDD" id="cd05374">
    <property type="entry name" value="17beta-HSD-like_SDR_c"/>
    <property type="match status" value="2"/>
</dbReference>
<dbReference type="FunFam" id="3.40.50.720:FF:000261">
    <property type="entry name" value="NADPH-dependent 1-acyldihydroxyacetone phosphate reductase"/>
    <property type="match status" value="2"/>
</dbReference>
<accession>A0A9W8LJS3</accession>
<dbReference type="PROSITE" id="PS00061">
    <property type="entry name" value="ADH_SHORT"/>
    <property type="match status" value="2"/>
</dbReference>
<dbReference type="Pfam" id="PF00106">
    <property type="entry name" value="adh_short"/>
    <property type="match status" value="2"/>
</dbReference>
<dbReference type="AlphaFoldDB" id="A0A9W8LJS3"/>
<protein>
    <submittedName>
        <fullName evidence="4">NADPH-dependent 1-acyl dihydroxyacetone phosphate reductase</fullName>
        <ecNumber evidence="4">1.1.1.101</ecNumber>
    </submittedName>
</protein>
<dbReference type="EC" id="1.1.1.101" evidence="4"/>
<dbReference type="Proteomes" id="UP001140172">
    <property type="component" value="Unassembled WGS sequence"/>
</dbReference>
<sequence length="626" mass="66873">MTSDIYSGRVPNFKRVVLITGCSSGGIGHHLALEFAQRGCKVYASARNVEKLDIPSLKRHNIETVELDVTNGDSVDAAVEKVIKEAGCIDVLVNNAGQICIGPAVEVPISRVQQIFEVNVTAVARMCQAVAPHMMDRRKGTIVNIGSVSGYLTTPWVGYYAATKAAVHAMSDALRLELEPFNVSVTVVAPGSVKSHLVDAQRGEQLLADDSRYLIAIDAVRARAELSQKENPTPTEKFARVVVPQLLVARPKAYITYGGNSTSAFLAYFVPPFIRDIYLKSRFGINKMKSEMESSQSVEGVCPVSQRRGGQCPVGMGAAQNAGSGSLIASLMTRCPVTNPAVWAVTAVVLITGCSAGGIGHALALEFASHGCLVYASARDKSKLDASLSACNIEGIELDVTDEDSVQSAVSKIVAHTGRIDILVNNAGQGCVGPAVEVDCDRVHQVMDVNFIGPTRMCRAVAPYMMDRRQGTIVNVGSVGGYAATPWVGYYAASKAALHALSDSMRVELVPFNVRVVVVAPGSIKSNLISAQASQDLISPGSRYAKALGAIRAKSEYGRELPQTSAAEFARTVVSRVLGRSPPAYISCGKYARLTWLMYFVPPAIRDPVFGRKFGVAGLKRDLDHL</sequence>
<dbReference type="EMBL" id="JANBUM010000147">
    <property type="protein sequence ID" value="KAJ2783336.1"/>
    <property type="molecule type" value="Genomic_DNA"/>
</dbReference>